<keyword evidence="7" id="KW-1185">Reference proteome</keyword>
<evidence type="ECO:0008006" key="8">
    <source>
        <dbReference type="Google" id="ProtNLM"/>
    </source>
</evidence>
<dbReference type="AlphaFoldDB" id="A0A427YT74"/>
<dbReference type="PANTHER" id="PTHR47338:SF7">
    <property type="entry name" value="ZN(II)2CYS6 TRANSCRIPTION FACTOR (EUROFUNG)"/>
    <property type="match status" value="1"/>
</dbReference>
<accession>A0A427YT74</accession>
<protein>
    <recommendedName>
        <fullName evidence="8">Transcription factor domain-containing protein</fullName>
    </recommendedName>
</protein>
<sequence>MSAELPSVTHLLALLSDYFVTCHQGLFVSFIHEPTLVSLVTAGTAPRGLLLVVCASVMRLGRAQPSPDSLVIADQWASEARRILLEGIFDRFTITDLMATARSDIPHIDAATLAIQLPCTEDLFSAGEYVVTEHLSGETRESSRTMGNMDESAYLIRLSAIRLRVLRYCRGRADVPPWSPGSEYTVLQDDLNRFSDNLPSELAFSSTAVFRKKRAGRLVAFLTLHVFLRLLCCDIQQVDGVIKRLPNRVPPPQGFLDQCRLKRLANALKLCDIIAEALPHEGIVMDPFMGTCAFQACKMLLFQRKLDQDEVSSGVTQEAVTASIDTAIRCLRRLSAGSAVCKQYLATACAYLAREGYGKLLLPSEITSYAGHNISRPASPSLGRLSTLAIIEKELESPVSATLPEGTRAAQAPVQEATTDVSQTLEPLEASDDPFDLMAFATGGGGDLMDSLMDFSSDTFVWNPDAIPQGNEGDNSLFDIDIANWQLE</sequence>
<evidence type="ECO:0000256" key="4">
    <source>
        <dbReference type="ARBA" id="ARBA00023163"/>
    </source>
</evidence>
<dbReference type="OrthoDB" id="2563500at2759"/>
<evidence type="ECO:0000256" key="5">
    <source>
        <dbReference type="ARBA" id="ARBA00023242"/>
    </source>
</evidence>
<keyword evidence="2" id="KW-0479">Metal-binding</keyword>
<reference evidence="6 7" key="1">
    <citation type="submission" date="2018-11" db="EMBL/GenBank/DDBJ databases">
        <title>Genome sequence of Saitozyma podzolica DSM 27192.</title>
        <authorList>
            <person name="Aliyu H."/>
            <person name="Gorte O."/>
            <person name="Ochsenreither K."/>
        </authorList>
    </citation>
    <scope>NUCLEOTIDE SEQUENCE [LARGE SCALE GENOMIC DNA]</scope>
    <source>
        <strain evidence="6 7">DSM 27192</strain>
    </source>
</reference>
<dbReference type="Proteomes" id="UP000279259">
    <property type="component" value="Unassembled WGS sequence"/>
</dbReference>
<dbReference type="EMBL" id="RSCD01000002">
    <property type="protein sequence ID" value="RSH94279.1"/>
    <property type="molecule type" value="Genomic_DNA"/>
</dbReference>
<keyword evidence="3" id="KW-0805">Transcription regulation</keyword>
<dbReference type="CDD" id="cd12148">
    <property type="entry name" value="fungal_TF_MHR"/>
    <property type="match status" value="1"/>
</dbReference>
<keyword evidence="4" id="KW-0804">Transcription</keyword>
<keyword evidence="5" id="KW-0539">Nucleus</keyword>
<gene>
    <name evidence="6" type="ORF">EHS25_004082</name>
</gene>
<comment type="subcellular location">
    <subcellularLocation>
        <location evidence="1">Nucleus</location>
    </subcellularLocation>
</comment>
<dbReference type="GO" id="GO:0005634">
    <property type="term" value="C:nucleus"/>
    <property type="evidence" value="ECO:0007669"/>
    <property type="project" value="UniProtKB-SubCell"/>
</dbReference>
<evidence type="ECO:0000256" key="3">
    <source>
        <dbReference type="ARBA" id="ARBA00023015"/>
    </source>
</evidence>
<evidence type="ECO:0000256" key="2">
    <source>
        <dbReference type="ARBA" id="ARBA00022723"/>
    </source>
</evidence>
<evidence type="ECO:0000313" key="6">
    <source>
        <dbReference type="EMBL" id="RSH94279.1"/>
    </source>
</evidence>
<dbReference type="GO" id="GO:0000981">
    <property type="term" value="F:DNA-binding transcription factor activity, RNA polymerase II-specific"/>
    <property type="evidence" value="ECO:0007669"/>
    <property type="project" value="InterPro"/>
</dbReference>
<dbReference type="InterPro" id="IPR050815">
    <property type="entry name" value="TF_fung"/>
</dbReference>
<evidence type="ECO:0000256" key="1">
    <source>
        <dbReference type="ARBA" id="ARBA00004123"/>
    </source>
</evidence>
<evidence type="ECO:0000313" key="7">
    <source>
        <dbReference type="Proteomes" id="UP000279259"/>
    </source>
</evidence>
<dbReference type="PANTHER" id="PTHR47338">
    <property type="entry name" value="ZN(II)2CYS6 TRANSCRIPTION FACTOR (EUROFUNG)-RELATED"/>
    <property type="match status" value="1"/>
</dbReference>
<name>A0A427YT74_9TREE</name>
<comment type="caution">
    <text evidence="6">The sequence shown here is derived from an EMBL/GenBank/DDBJ whole genome shotgun (WGS) entry which is preliminary data.</text>
</comment>
<proteinExistence type="predicted"/>
<dbReference type="GO" id="GO:0046872">
    <property type="term" value="F:metal ion binding"/>
    <property type="evidence" value="ECO:0007669"/>
    <property type="project" value="UniProtKB-KW"/>
</dbReference>
<organism evidence="6 7">
    <name type="scientific">Saitozyma podzolica</name>
    <dbReference type="NCBI Taxonomy" id="1890683"/>
    <lineage>
        <taxon>Eukaryota</taxon>
        <taxon>Fungi</taxon>
        <taxon>Dikarya</taxon>
        <taxon>Basidiomycota</taxon>
        <taxon>Agaricomycotina</taxon>
        <taxon>Tremellomycetes</taxon>
        <taxon>Tremellales</taxon>
        <taxon>Trimorphomycetaceae</taxon>
        <taxon>Saitozyma</taxon>
    </lineage>
</organism>